<dbReference type="Pfam" id="PF07645">
    <property type="entry name" value="EGF_CA"/>
    <property type="match status" value="2"/>
</dbReference>
<evidence type="ECO:0000256" key="10">
    <source>
        <dbReference type="ARBA" id="ARBA00022837"/>
    </source>
</evidence>
<dbReference type="Gene3D" id="2.60.120.200">
    <property type="match status" value="1"/>
</dbReference>
<dbReference type="GO" id="GO:0007155">
    <property type="term" value="P:cell adhesion"/>
    <property type="evidence" value="ECO:0007669"/>
    <property type="project" value="UniProtKB-KW"/>
</dbReference>
<keyword evidence="12" id="KW-1015">Disulfide bond</keyword>
<evidence type="ECO:0000256" key="11">
    <source>
        <dbReference type="ARBA" id="ARBA00022889"/>
    </source>
</evidence>
<gene>
    <name evidence="18" type="ORF">PECUL_23A020711</name>
</gene>
<evidence type="ECO:0000256" key="5">
    <source>
        <dbReference type="ARBA" id="ARBA00022530"/>
    </source>
</evidence>
<feature type="domain" description="EGF-like" evidence="16">
    <location>
        <begin position="264"/>
        <end position="304"/>
    </location>
</feature>
<dbReference type="InterPro" id="IPR013320">
    <property type="entry name" value="ConA-like_dom_sf"/>
</dbReference>
<evidence type="ECO:0000256" key="15">
    <source>
        <dbReference type="SAM" id="SignalP"/>
    </source>
</evidence>
<feature type="compositionally biased region" description="Low complexity" evidence="14">
    <location>
        <begin position="332"/>
        <end position="344"/>
    </location>
</feature>
<dbReference type="SUPFAM" id="SSF57196">
    <property type="entry name" value="EGF/Laminin"/>
    <property type="match status" value="1"/>
</dbReference>
<feature type="chain" id="PRO_5041990674" evidence="15">
    <location>
        <begin position="20"/>
        <end position="665"/>
    </location>
</feature>
<dbReference type="InterPro" id="IPR049883">
    <property type="entry name" value="NOTCH1_EGF-like"/>
</dbReference>
<dbReference type="InterPro" id="IPR024731">
    <property type="entry name" value="NELL2-like_EGF"/>
</dbReference>
<dbReference type="CDD" id="cd00054">
    <property type="entry name" value="EGF_CA"/>
    <property type="match status" value="3"/>
</dbReference>
<feature type="signal peptide" evidence="15">
    <location>
        <begin position="1"/>
        <end position="19"/>
    </location>
</feature>
<dbReference type="AlphaFoldDB" id="A0AAD1SGV0"/>
<comment type="subcellular location">
    <subcellularLocation>
        <location evidence="1">Secreted</location>
        <location evidence="1">Extracellular space</location>
        <location evidence="1">Extracellular matrix</location>
    </subcellularLocation>
</comment>
<proteinExistence type="inferred from homology"/>
<evidence type="ECO:0000256" key="13">
    <source>
        <dbReference type="PROSITE-ProRule" id="PRU00076"/>
    </source>
</evidence>
<dbReference type="EMBL" id="OW240917">
    <property type="protein sequence ID" value="CAH2300822.1"/>
    <property type="molecule type" value="Genomic_DNA"/>
</dbReference>
<evidence type="ECO:0000256" key="7">
    <source>
        <dbReference type="ARBA" id="ARBA00022729"/>
    </source>
</evidence>
<feature type="compositionally biased region" description="Low complexity" evidence="14">
    <location>
        <begin position="418"/>
        <end position="446"/>
    </location>
</feature>
<evidence type="ECO:0000256" key="4">
    <source>
        <dbReference type="ARBA" id="ARBA00022525"/>
    </source>
</evidence>
<feature type="domain" description="EGF-like" evidence="16">
    <location>
        <begin position="219"/>
        <end position="257"/>
    </location>
</feature>
<dbReference type="Gene3D" id="2.10.25.10">
    <property type="entry name" value="Laminin"/>
    <property type="match status" value="5"/>
</dbReference>
<organism evidence="18 19">
    <name type="scientific">Pelobates cultripes</name>
    <name type="common">Western spadefoot toad</name>
    <dbReference type="NCBI Taxonomy" id="61616"/>
    <lineage>
        <taxon>Eukaryota</taxon>
        <taxon>Metazoa</taxon>
        <taxon>Chordata</taxon>
        <taxon>Craniata</taxon>
        <taxon>Vertebrata</taxon>
        <taxon>Euteleostomi</taxon>
        <taxon>Amphibia</taxon>
        <taxon>Batrachia</taxon>
        <taxon>Anura</taxon>
        <taxon>Pelobatoidea</taxon>
        <taxon>Pelobatidae</taxon>
        <taxon>Pelobates</taxon>
    </lineage>
</organism>
<evidence type="ECO:0000256" key="9">
    <source>
        <dbReference type="ARBA" id="ARBA00022782"/>
    </source>
</evidence>
<dbReference type="GO" id="GO:0005509">
    <property type="term" value="F:calcium ion binding"/>
    <property type="evidence" value="ECO:0007669"/>
    <property type="project" value="InterPro"/>
</dbReference>
<dbReference type="FunFam" id="2.10.25.10:FF:000187">
    <property type="entry name" value="nephronectin isoform X1"/>
    <property type="match status" value="1"/>
</dbReference>
<evidence type="ECO:0000256" key="8">
    <source>
        <dbReference type="ARBA" id="ARBA00022737"/>
    </source>
</evidence>
<dbReference type="FunFam" id="2.10.25.10:FF:000038">
    <property type="entry name" value="Fibrillin 2"/>
    <property type="match status" value="1"/>
</dbReference>
<evidence type="ECO:0000256" key="2">
    <source>
        <dbReference type="ARBA" id="ARBA00009738"/>
    </source>
</evidence>
<dbReference type="PANTHER" id="PTHR24050:SF19">
    <property type="entry name" value="NEPHRONECTIN"/>
    <property type="match status" value="1"/>
</dbReference>
<evidence type="ECO:0000256" key="3">
    <source>
        <dbReference type="ARBA" id="ARBA00022473"/>
    </source>
</evidence>
<keyword evidence="5" id="KW-0272">Extracellular matrix</keyword>
<dbReference type="InterPro" id="IPR000742">
    <property type="entry name" value="EGF"/>
</dbReference>
<keyword evidence="8" id="KW-0677">Repeat</keyword>
<evidence type="ECO:0000256" key="6">
    <source>
        <dbReference type="ARBA" id="ARBA00022536"/>
    </source>
</evidence>
<dbReference type="PROSITE" id="PS50060">
    <property type="entry name" value="MAM_2"/>
    <property type="match status" value="1"/>
</dbReference>
<protein>
    <submittedName>
        <fullName evidence="18">Nephronectin isoform X1</fullName>
    </submittedName>
</protein>
<dbReference type="InterPro" id="IPR001881">
    <property type="entry name" value="EGF-like_Ca-bd_dom"/>
</dbReference>
<dbReference type="SMART" id="SM00137">
    <property type="entry name" value="MAM"/>
    <property type="match status" value="1"/>
</dbReference>
<comment type="caution">
    <text evidence="13">Lacks conserved residue(s) required for the propagation of feature annotation.</text>
</comment>
<evidence type="ECO:0000313" key="19">
    <source>
        <dbReference type="Proteomes" id="UP001295444"/>
    </source>
</evidence>
<keyword evidence="19" id="KW-1185">Reference proteome</keyword>
<keyword evidence="9" id="KW-0221">Differentiation</keyword>
<dbReference type="FunFam" id="2.10.25.10:FF:000184">
    <property type="entry name" value="nephronectin isoform X2"/>
    <property type="match status" value="1"/>
</dbReference>
<dbReference type="GO" id="GO:0030154">
    <property type="term" value="P:cell differentiation"/>
    <property type="evidence" value="ECO:0007669"/>
    <property type="project" value="UniProtKB-KW"/>
</dbReference>
<dbReference type="Pfam" id="PF12947">
    <property type="entry name" value="EGF_3"/>
    <property type="match status" value="1"/>
</dbReference>
<dbReference type="SUPFAM" id="SSF57184">
    <property type="entry name" value="Growth factor receptor domain"/>
    <property type="match status" value="1"/>
</dbReference>
<dbReference type="Pfam" id="PF00629">
    <property type="entry name" value="MAM"/>
    <property type="match status" value="1"/>
</dbReference>
<dbReference type="SMART" id="SM00181">
    <property type="entry name" value="EGF"/>
    <property type="match status" value="5"/>
</dbReference>
<evidence type="ECO:0000313" key="18">
    <source>
        <dbReference type="EMBL" id="CAH2300822.1"/>
    </source>
</evidence>
<dbReference type="InterPro" id="IPR018097">
    <property type="entry name" value="EGF_Ca-bd_CS"/>
</dbReference>
<dbReference type="PANTHER" id="PTHR24050">
    <property type="entry name" value="PA14 DOMAIN-CONTAINING PROTEIN"/>
    <property type="match status" value="1"/>
</dbReference>
<sequence>MELVLRLMITCSLTLKAAGDFNGRWPTQVASSTGLCRYGSRIDCCWGWARQSFNQCQPYYYVLRHRVVSLKCRPQALCQPACKHGDCVGPNKCKCHAGFTGKTCNQDERLLTTEPEWSPDVPPEYYPGDHPVTGFPSGDLNECGLKPRPCKYRCMNTYGSYKCYCLNGYMLMPDGSCSNALTCSMANCQYGCDVVKGEVRCRCPSPGLQLGQDGRTCEDVDECATGKALCPRFRKCVNTFGSYICKCHTGYDLVHVAGKYQCFDIDECYTRQYQCSNYARCYNVPGSYRCKCNEGYRGNGVDCSPIPRIMIDPLGPHNFLPGKDSTRNTIRGTGSTLSGSEGSSNRIPDISGRDPKRPPPTIYVTAKPTARPQPKPVTKPAPSPITKPVPKPTRPPPPPTRPPVTRPPKPVTRPPQPVTRIPPKQTTISTTLRTTTTTTTTMTTTTKPILRSTPKPVRQITLPTAVTEDNRIHGEPEKPRGDVFIPRHGQQNNLFDMFEVERGLSADEYEGNDDPANLIHSCNFDHGLCGWIRDKENDLHWELVKDDLGGQYLTVLEPKGKAGKAARLVLSLEQITYSGDLCLSFKHIVSGENAGKLQVYVRKAGYHGPAIWGRNRGHGWKETHISVQGTGIRSIVFKGEKIKGKTGQIGLDDVSLKRGHCPKAH</sequence>
<evidence type="ECO:0000256" key="12">
    <source>
        <dbReference type="ARBA" id="ARBA00023157"/>
    </source>
</evidence>
<keyword evidence="6 13" id="KW-0245">EGF-like domain</keyword>
<dbReference type="FunFam" id="2.10.25.10:FF:000476">
    <property type="entry name" value="nephronectin isoform X1"/>
    <property type="match status" value="1"/>
</dbReference>
<dbReference type="SMART" id="SM00179">
    <property type="entry name" value="EGF_CA"/>
    <property type="match status" value="3"/>
</dbReference>
<dbReference type="PROSITE" id="PS00022">
    <property type="entry name" value="EGF_1"/>
    <property type="match status" value="1"/>
</dbReference>
<keyword evidence="10" id="KW-0106">Calcium</keyword>
<keyword evidence="3" id="KW-0217">Developmental protein</keyword>
<reference evidence="18" key="1">
    <citation type="submission" date="2022-03" db="EMBL/GenBank/DDBJ databases">
        <authorList>
            <person name="Alioto T."/>
            <person name="Alioto T."/>
            <person name="Gomez Garrido J."/>
        </authorList>
    </citation>
    <scope>NUCLEOTIDE SEQUENCE</scope>
</reference>
<dbReference type="InterPro" id="IPR052235">
    <property type="entry name" value="Nephronectin_domain"/>
</dbReference>
<dbReference type="PROSITE" id="PS50026">
    <property type="entry name" value="EGF_3"/>
    <property type="match status" value="2"/>
</dbReference>
<dbReference type="PROSITE" id="PS01187">
    <property type="entry name" value="EGF_CA"/>
    <property type="match status" value="1"/>
</dbReference>
<dbReference type="SUPFAM" id="SSF49899">
    <property type="entry name" value="Concanavalin A-like lectins/glucanases"/>
    <property type="match status" value="1"/>
</dbReference>
<evidence type="ECO:0000256" key="1">
    <source>
        <dbReference type="ARBA" id="ARBA00004498"/>
    </source>
</evidence>
<feature type="domain" description="MAM" evidence="17">
    <location>
        <begin position="520"/>
        <end position="663"/>
    </location>
</feature>
<dbReference type="InterPro" id="IPR000152">
    <property type="entry name" value="EGF-type_Asp/Asn_hydroxyl_site"/>
</dbReference>
<dbReference type="InterPro" id="IPR000998">
    <property type="entry name" value="MAM_dom"/>
</dbReference>
<keyword evidence="11" id="KW-0130">Cell adhesion</keyword>
<evidence type="ECO:0000256" key="14">
    <source>
        <dbReference type="SAM" id="MobiDB-lite"/>
    </source>
</evidence>
<dbReference type="Proteomes" id="UP001295444">
    <property type="component" value="Chromosome 06"/>
</dbReference>
<keyword evidence="4" id="KW-0964">Secreted</keyword>
<comment type="similarity">
    <text evidence="2">Belongs to the nephronectin family.</text>
</comment>
<keyword evidence="7 15" id="KW-0732">Signal</keyword>
<feature type="region of interest" description="Disordered" evidence="14">
    <location>
        <begin position="317"/>
        <end position="449"/>
    </location>
</feature>
<dbReference type="InterPro" id="IPR009030">
    <property type="entry name" value="Growth_fac_rcpt_cys_sf"/>
</dbReference>
<feature type="compositionally biased region" description="Pro residues" evidence="14">
    <location>
        <begin position="371"/>
        <end position="417"/>
    </location>
</feature>
<dbReference type="PROSITE" id="PS00010">
    <property type="entry name" value="ASX_HYDROXYL"/>
    <property type="match status" value="3"/>
</dbReference>
<dbReference type="GO" id="GO:0016020">
    <property type="term" value="C:membrane"/>
    <property type="evidence" value="ECO:0007669"/>
    <property type="project" value="InterPro"/>
</dbReference>
<name>A0AAD1SGV0_PELCU</name>
<accession>A0AAD1SGV0</accession>
<dbReference type="PROSITE" id="PS01186">
    <property type="entry name" value="EGF_2"/>
    <property type="match status" value="3"/>
</dbReference>
<evidence type="ECO:0000259" key="16">
    <source>
        <dbReference type="PROSITE" id="PS50026"/>
    </source>
</evidence>
<dbReference type="CDD" id="cd06263">
    <property type="entry name" value="MAM"/>
    <property type="match status" value="1"/>
</dbReference>
<evidence type="ECO:0000259" key="17">
    <source>
        <dbReference type="PROSITE" id="PS50060"/>
    </source>
</evidence>